<feature type="transmembrane region" description="Helical" evidence="1">
    <location>
        <begin position="49"/>
        <end position="69"/>
    </location>
</feature>
<feature type="transmembrane region" description="Helical" evidence="1">
    <location>
        <begin position="17"/>
        <end position="37"/>
    </location>
</feature>
<dbReference type="EMBL" id="LDPH01000002">
    <property type="protein sequence ID" value="KLV27740.1"/>
    <property type="molecule type" value="Genomic_DNA"/>
</dbReference>
<keyword evidence="3" id="KW-1185">Reference proteome</keyword>
<dbReference type="Proteomes" id="UP000036045">
    <property type="component" value="Unassembled WGS sequence"/>
</dbReference>
<gene>
    <name evidence="2" type="ORF">ABW02_02210</name>
</gene>
<sequence>MNVHQNIRENQSNKSSLLGVLSILFPIVLGLLILNFFTDIIPLEKIQGLPVLMPLFLCPFGAVIGFLGYKRNRDTLSLVGIIANVVLFLFPIFYHILGTLIMGV</sequence>
<organism evidence="2 3">
    <name type="scientific">Niallia circulans</name>
    <name type="common">Bacillus circulans</name>
    <dbReference type="NCBI Taxonomy" id="1397"/>
    <lineage>
        <taxon>Bacteria</taxon>
        <taxon>Bacillati</taxon>
        <taxon>Bacillota</taxon>
        <taxon>Bacilli</taxon>
        <taxon>Bacillales</taxon>
        <taxon>Bacillaceae</taxon>
        <taxon>Niallia</taxon>
    </lineage>
</organism>
<name>A0A0J1LFE7_NIACI</name>
<protein>
    <submittedName>
        <fullName evidence="2">Uncharacterized protein</fullName>
    </submittedName>
</protein>
<evidence type="ECO:0000313" key="3">
    <source>
        <dbReference type="Proteomes" id="UP000036045"/>
    </source>
</evidence>
<keyword evidence="1" id="KW-1133">Transmembrane helix</keyword>
<evidence type="ECO:0000313" key="2">
    <source>
        <dbReference type="EMBL" id="KLV27740.1"/>
    </source>
</evidence>
<reference evidence="2 3" key="1">
    <citation type="submission" date="2015-05" db="EMBL/GenBank/DDBJ databases">
        <title>Whole genome sequence and identification of bacterial endophytes from Costus igneus.</title>
        <authorList>
            <person name="Lee Y.P."/>
            <person name="Gan H.M."/>
            <person name="Eng W."/>
            <person name="Wheatley M.S."/>
            <person name="Caraballo A."/>
            <person name="Polter S."/>
            <person name="Savka M.A."/>
            <person name="Hudson A.O."/>
        </authorList>
    </citation>
    <scope>NUCLEOTIDE SEQUENCE [LARGE SCALE GENOMIC DNA]</scope>
    <source>
        <strain evidence="2 3">RIT379</strain>
    </source>
</reference>
<accession>A0A0J1LFE7</accession>
<feature type="transmembrane region" description="Helical" evidence="1">
    <location>
        <begin position="76"/>
        <end position="97"/>
    </location>
</feature>
<keyword evidence="1" id="KW-0472">Membrane</keyword>
<keyword evidence="1" id="KW-0812">Transmembrane</keyword>
<comment type="caution">
    <text evidence="2">The sequence shown here is derived from an EMBL/GenBank/DDBJ whole genome shotgun (WGS) entry which is preliminary data.</text>
</comment>
<dbReference type="AlphaFoldDB" id="A0A0J1LFE7"/>
<dbReference type="OrthoDB" id="2922815at2"/>
<proteinExistence type="predicted"/>
<evidence type="ECO:0000256" key="1">
    <source>
        <dbReference type="SAM" id="Phobius"/>
    </source>
</evidence>
<dbReference type="PATRIC" id="fig|1397.4.peg.1695"/>